<evidence type="ECO:0000259" key="2">
    <source>
        <dbReference type="PROSITE" id="PS50943"/>
    </source>
</evidence>
<evidence type="ECO:0000313" key="4">
    <source>
        <dbReference type="Proteomes" id="UP000184079"/>
    </source>
</evidence>
<accession>A0A1M5S967</accession>
<dbReference type="Pfam" id="PF01381">
    <property type="entry name" value="HTH_3"/>
    <property type="match status" value="1"/>
</dbReference>
<feature type="domain" description="HTH cro/C1-type" evidence="2">
    <location>
        <begin position="6"/>
        <end position="60"/>
    </location>
</feature>
<evidence type="ECO:0000256" key="1">
    <source>
        <dbReference type="ARBA" id="ARBA00023125"/>
    </source>
</evidence>
<dbReference type="Proteomes" id="UP000184079">
    <property type="component" value="Unassembled WGS sequence"/>
</dbReference>
<dbReference type="AlphaFoldDB" id="A0A1M5S967"/>
<sequence length="67" mass="7700">MLSNRIAVCRAEKKWTQQRLAEEVGISRQTVTAMENKKYNPSLILAFKVSKALGKPITEVFNYKEEI</sequence>
<protein>
    <submittedName>
        <fullName evidence="3">Putative transcriptional regulator</fullName>
    </submittedName>
</protein>
<dbReference type="OrthoDB" id="9808239at2"/>
<organism evidence="3 4">
    <name type="scientific">Virgibacillus chiguensis</name>
    <dbReference type="NCBI Taxonomy" id="411959"/>
    <lineage>
        <taxon>Bacteria</taxon>
        <taxon>Bacillati</taxon>
        <taxon>Bacillota</taxon>
        <taxon>Bacilli</taxon>
        <taxon>Bacillales</taxon>
        <taxon>Bacillaceae</taxon>
        <taxon>Virgibacillus</taxon>
    </lineage>
</organism>
<dbReference type="SMART" id="SM00530">
    <property type="entry name" value="HTH_XRE"/>
    <property type="match status" value="1"/>
</dbReference>
<name>A0A1M5S967_9BACI</name>
<dbReference type="InterPro" id="IPR010982">
    <property type="entry name" value="Lambda_DNA-bd_dom_sf"/>
</dbReference>
<dbReference type="PANTHER" id="PTHR46558">
    <property type="entry name" value="TRACRIPTIONAL REGULATORY PROTEIN-RELATED-RELATED"/>
    <property type="match status" value="1"/>
</dbReference>
<evidence type="ECO:0000313" key="3">
    <source>
        <dbReference type="EMBL" id="SHH35021.1"/>
    </source>
</evidence>
<dbReference type="Gene3D" id="1.10.260.40">
    <property type="entry name" value="lambda repressor-like DNA-binding domains"/>
    <property type="match status" value="1"/>
</dbReference>
<dbReference type="SUPFAM" id="SSF47413">
    <property type="entry name" value="lambda repressor-like DNA-binding domains"/>
    <property type="match status" value="1"/>
</dbReference>
<dbReference type="PROSITE" id="PS50943">
    <property type="entry name" value="HTH_CROC1"/>
    <property type="match status" value="1"/>
</dbReference>
<reference evidence="4" key="1">
    <citation type="submission" date="2016-11" db="EMBL/GenBank/DDBJ databases">
        <authorList>
            <person name="Varghese N."/>
            <person name="Submissions S."/>
        </authorList>
    </citation>
    <scope>NUCLEOTIDE SEQUENCE [LARGE SCALE GENOMIC DNA]</scope>
    <source>
        <strain evidence="4">CGMCC 1.6496</strain>
    </source>
</reference>
<dbReference type="InterPro" id="IPR001387">
    <property type="entry name" value="Cro/C1-type_HTH"/>
</dbReference>
<dbReference type="RefSeq" id="WP_073007481.1">
    <property type="nucleotide sequence ID" value="NZ_FQXD01000006.1"/>
</dbReference>
<dbReference type="CDD" id="cd00093">
    <property type="entry name" value="HTH_XRE"/>
    <property type="match status" value="1"/>
</dbReference>
<dbReference type="EMBL" id="FQXD01000006">
    <property type="protein sequence ID" value="SHH35021.1"/>
    <property type="molecule type" value="Genomic_DNA"/>
</dbReference>
<gene>
    <name evidence="3" type="ORF">SAMN05421807_10697</name>
</gene>
<dbReference type="GO" id="GO:0003677">
    <property type="term" value="F:DNA binding"/>
    <property type="evidence" value="ECO:0007669"/>
    <property type="project" value="UniProtKB-KW"/>
</dbReference>
<keyword evidence="4" id="KW-1185">Reference proteome</keyword>
<keyword evidence="1" id="KW-0238">DNA-binding</keyword>
<dbReference type="PANTHER" id="PTHR46558:SF4">
    <property type="entry name" value="DNA-BIDING PHAGE PROTEIN"/>
    <property type="match status" value="1"/>
</dbReference>
<proteinExistence type="predicted"/>